<feature type="region of interest" description="Disordered" evidence="3">
    <location>
        <begin position="1"/>
        <end position="34"/>
    </location>
</feature>
<dbReference type="SMART" id="SM01360">
    <property type="entry name" value="A2M"/>
    <property type="match status" value="1"/>
</dbReference>
<proteinExistence type="inferred from homology"/>
<dbReference type="Pfam" id="PF21142">
    <property type="entry name" value="A2M_bMG2"/>
    <property type="match status" value="1"/>
</dbReference>
<reference evidence="6 7" key="1">
    <citation type="submission" date="2017-06" db="EMBL/GenBank/DDBJ databases">
        <title>Complete genome sequence of Nitrospirillum amazonense strain CBAmC, an endophytic nitrogen-fixing and plant growth-promoting bacterium, isolated from sugarcane.</title>
        <authorList>
            <person name="Schwab S."/>
            <person name="dos Santos Teixeira K.R."/>
            <person name="Simoes Araujo J.L."/>
            <person name="Soares Vidal M."/>
            <person name="Borges de Freitas H.R."/>
            <person name="Rivello Crivelaro A.L."/>
            <person name="Bueno de Camargo Nunes A."/>
            <person name="dos Santos C.M."/>
            <person name="Palmeira da Silva Rosa D."/>
            <person name="da Silva Padilha D."/>
            <person name="da Silva E."/>
            <person name="Araujo Terra L."/>
            <person name="Soares Mendes V."/>
            <person name="Farinelli L."/>
            <person name="Magalhaes Cruz L."/>
            <person name="Baldani J.I."/>
        </authorList>
    </citation>
    <scope>NUCLEOTIDE SEQUENCE [LARGE SCALE GENOMIC DNA]</scope>
    <source>
        <strain evidence="6 7">CBAmC</strain>
    </source>
</reference>
<name>A0A248JMI7_9PROT</name>
<dbReference type="PANTHER" id="PTHR40094">
    <property type="entry name" value="ALPHA-2-MACROGLOBULIN HOMOLOG"/>
    <property type="match status" value="1"/>
</dbReference>
<dbReference type="SMART" id="SM01359">
    <property type="entry name" value="A2M_N_2"/>
    <property type="match status" value="1"/>
</dbReference>
<dbReference type="EMBL" id="CP022110">
    <property type="protein sequence ID" value="ASG19859.1"/>
    <property type="molecule type" value="Genomic_DNA"/>
</dbReference>
<dbReference type="Pfam" id="PF17972">
    <property type="entry name" value="bMG5"/>
    <property type="match status" value="1"/>
</dbReference>
<dbReference type="InterPro" id="IPR021868">
    <property type="entry name" value="Alpha_2_Macroglob_MG3"/>
</dbReference>
<dbReference type="InterPro" id="IPR041246">
    <property type="entry name" value="Bact_MG10"/>
</dbReference>
<evidence type="ECO:0000256" key="3">
    <source>
        <dbReference type="SAM" id="MobiDB-lite"/>
    </source>
</evidence>
<feature type="domain" description="Alpha-2-macroglobulin bait region" evidence="4">
    <location>
        <begin position="828"/>
        <end position="976"/>
    </location>
</feature>
<dbReference type="InterPro" id="IPR008930">
    <property type="entry name" value="Terpenoid_cyclase/PrenylTrfase"/>
</dbReference>
<dbReference type="InterPro" id="IPR011625">
    <property type="entry name" value="A2M_N_BRD"/>
</dbReference>
<dbReference type="Proteomes" id="UP000197153">
    <property type="component" value="Chromosome 1"/>
</dbReference>
<dbReference type="PANTHER" id="PTHR40094:SF1">
    <property type="entry name" value="UBIQUITIN DOMAIN-CONTAINING PROTEIN"/>
    <property type="match status" value="1"/>
</dbReference>
<dbReference type="KEGG" id="nao:Y958_02695"/>
<keyword evidence="2" id="KW-0732">Signal</keyword>
<dbReference type="GO" id="GO:0004866">
    <property type="term" value="F:endopeptidase inhibitor activity"/>
    <property type="evidence" value="ECO:0007669"/>
    <property type="project" value="InterPro"/>
</dbReference>
<feature type="domain" description="Alpha-2-macroglobulin" evidence="5">
    <location>
        <begin position="1034"/>
        <end position="1123"/>
    </location>
</feature>
<dbReference type="InterPro" id="IPR051802">
    <property type="entry name" value="YfhM-like"/>
</dbReference>
<dbReference type="InterPro" id="IPR049120">
    <property type="entry name" value="A2M_bMG2"/>
</dbReference>
<dbReference type="Pfam" id="PF00207">
    <property type="entry name" value="A2M"/>
    <property type="match status" value="1"/>
</dbReference>
<dbReference type="InterPro" id="IPR002890">
    <property type="entry name" value="MG2"/>
</dbReference>
<dbReference type="Gene3D" id="2.60.40.1930">
    <property type="match status" value="1"/>
</dbReference>
<evidence type="ECO:0000256" key="1">
    <source>
        <dbReference type="ARBA" id="ARBA00010556"/>
    </source>
</evidence>
<dbReference type="SUPFAM" id="SSF48239">
    <property type="entry name" value="Terpenoid cyclases/Protein prenyltransferases"/>
    <property type="match status" value="1"/>
</dbReference>
<evidence type="ECO:0000313" key="7">
    <source>
        <dbReference type="Proteomes" id="UP000197153"/>
    </source>
</evidence>
<dbReference type="Pfam" id="PF11974">
    <property type="entry name" value="bMG3"/>
    <property type="match status" value="1"/>
</dbReference>
<protein>
    <submittedName>
        <fullName evidence="6">Alpha-2-macroglobulin</fullName>
    </submittedName>
</protein>
<dbReference type="Pfam" id="PF01835">
    <property type="entry name" value="MG2"/>
    <property type="match status" value="1"/>
</dbReference>
<gene>
    <name evidence="6" type="ORF">Y958_02695</name>
</gene>
<keyword evidence="7" id="KW-1185">Reference proteome</keyword>
<dbReference type="Pfam" id="PF07703">
    <property type="entry name" value="A2M_BRD"/>
    <property type="match status" value="1"/>
</dbReference>
<dbReference type="InterPro" id="IPR001599">
    <property type="entry name" value="Macroglobln_a2"/>
</dbReference>
<dbReference type="InterPro" id="IPR041203">
    <property type="entry name" value="Bact_A2M_MG5"/>
</dbReference>
<feature type="compositionally biased region" description="Low complexity" evidence="3">
    <location>
        <begin position="96"/>
        <end position="123"/>
    </location>
</feature>
<dbReference type="CDD" id="cd02891">
    <property type="entry name" value="A2M_like"/>
    <property type="match status" value="1"/>
</dbReference>
<dbReference type="Gene3D" id="1.50.10.20">
    <property type="match status" value="1"/>
</dbReference>
<comment type="similarity">
    <text evidence="1">Belongs to the protease inhibitor I39 (alpha-2-macroglobulin) family. Bacterial alpha-2-macroglobulin subfamily.</text>
</comment>
<evidence type="ECO:0000256" key="2">
    <source>
        <dbReference type="ARBA" id="ARBA00022729"/>
    </source>
</evidence>
<evidence type="ECO:0000313" key="6">
    <source>
        <dbReference type="EMBL" id="ASG19859.1"/>
    </source>
</evidence>
<evidence type="ECO:0000259" key="4">
    <source>
        <dbReference type="SMART" id="SM01359"/>
    </source>
</evidence>
<sequence>MAFGLPGQGRMAGRTDNAPVAIPSKTSSSGALTGRMPIYTGPGPPGFLPLLSIGVEAPLPMVRSFAAALALAVFLPAAATASPQERAPVPPPTAPAQPAKPGLGTPPVTPPAGATQAPADTGPFGLTGLEVNAERDDPEACFTFNRPLAKARAGLQDPYAGKVEVLAKNAGPAAGADPGTPTQKPVVVRDRTLCIQKLEHGHHYTVTLKAGLPAAGGTETLSAPQSREIEVLNRRPVLSFRSGGYILPRIGRDGLPLRTINVDRARLQVLHIKDRSLVEQIYYGRLNQTLNDIDVGSLVEKNGELVWRGEMAVGAKRNQAQVTPFPIDAVLGQLKPGVYVAVAEDAGAKTAGWEGRATQWFIVSDLGLTTLSGSNGLLVYVHSLRTATPLAGVEVRVAARDNKELGKVLTGADGAARFDPASGAARGQALFASTKDGDFSFLDLSAPGLDLAARGAAGRPSPGALDAYVFAERGIYRPGEVVHVTTLLRDAAGLAVAGRPLTLKVQRPDGLEIERFTLADRGMGGYAATVDLPGNAATGTWTVTAHADPDGPAVGTLRFQVADFVPPRVNLDLTADQSRVGPDGALTLDITGRTPSGAPAANLAGTLSVTLRPAADPFPELKGPQFQGYRYGLAQEDAVPRQETLPGFATDANGVASVAVSLKGKLDGSRPLEAVVHAALFDVGGGTTGHDLVVPVERHPYTIGIRPRFNDDAVPEGATAAFDVIAVSPDGKPLDKGQLSYDLYEERLDYVWFEANGSWDYKPQVHDQKVTGGTLAASAKAPAGVEVPVSSGRYRLEVYDPATGVAGSVRFAAGSWVSARLGETPDAVEVTVKGAVGGGPLAPGGKAAVFVRPPYRSTVLITLADRAVRQTLTREIGAEGALVEIPVDADIGGGAYVIANAFAPVEAGRRSLPRRAVGVDYLPVAMAGHTLTPKVDGPVEAKPRQTVHIPIQVPGVATGQGVHLVLAAVDQGVLDLTGYKTPDPEAWFFGQRQLGVDIHDVYGRLTAPHGAAVAAPPSPAPTSDAVPPRGAPVVALYSGILPVGNDGKVQVPLALPDFQGRLRLMATVWSAGAVGHADRVLSVRDPVQADMALPRFLAPDDTARLALTLNNVSGTRGSYTVTLQAEGPLSFPVDTANRGVGAKKRKGKDVVRPEPREIVVVFHGLAKGGKVTLNRVVKGVAVGSGRLLMTVKGPEGVVLTREFAVPVRGNLPVVTRHQTVDIRPATTVQVPAESAQGLRPETAVSGLALSPLPELDVPGLLMTLDRNPYGSSEQIASRALPLLYLGDAGKALGLYTDATLRERIDRAIDKLLTLERADGGFALWSADGPAEPWLSAYVMDFLTRARDAGHAVPDAPYRKGLDWLVRSIGNSWVEPADLPARAYGLAVVAKAKAVDATPVRYFYETFWDKLPTRLARAHVAAALAAVGLPQAQDAYNRVDGLRITLPGMRDFGSDLRDRAASLALLAEGNAPLDRVTAQAKEVQGLLREPALISSQERAWLLVASRGLMQRSGSMTLGLAGQAAAETRPLVRRLEIGGRPLVVHNGGQAPIQRTVAVAGIPLAEVPATAAPAGNGQGYTIERRLLDLKGRPVDLARIHQNDLLAVVLSGKVEGTAPTQVLVSDPVAAGLAIETVRIARGGLPPELAGAVGDLSDATHVEAREDRYVAAVDLAGDRREFRLVYLVRAVLPGTYSLAPSQVEEWTSPNHQAIGTAGSISILP</sequence>
<organism evidence="6 7">
    <name type="scientific">Nitrospirillum viridazoti CBAmc</name>
    <dbReference type="NCBI Taxonomy" id="1441467"/>
    <lineage>
        <taxon>Bacteria</taxon>
        <taxon>Pseudomonadati</taxon>
        <taxon>Pseudomonadota</taxon>
        <taxon>Alphaproteobacteria</taxon>
        <taxon>Rhodospirillales</taxon>
        <taxon>Azospirillaceae</taxon>
        <taxon>Nitrospirillum</taxon>
        <taxon>Nitrospirillum viridazoti</taxon>
    </lineage>
</organism>
<dbReference type="InterPro" id="IPR026284">
    <property type="entry name" value="A2MG_proteobact"/>
</dbReference>
<dbReference type="InterPro" id="IPR041462">
    <property type="entry name" value="Bact_A2M_MG6"/>
</dbReference>
<evidence type="ECO:0000259" key="5">
    <source>
        <dbReference type="SMART" id="SM01360"/>
    </source>
</evidence>
<dbReference type="PIRSF" id="PIRSF038980">
    <property type="entry name" value="A2M_bac"/>
    <property type="match status" value="1"/>
</dbReference>
<dbReference type="Pfam" id="PF17962">
    <property type="entry name" value="bMG6"/>
    <property type="match status" value="1"/>
</dbReference>
<accession>A0A248JMI7</accession>
<dbReference type="Pfam" id="PF17973">
    <property type="entry name" value="bMG10"/>
    <property type="match status" value="1"/>
</dbReference>
<feature type="region of interest" description="Disordered" evidence="3">
    <location>
        <begin position="82"/>
        <end position="129"/>
    </location>
</feature>